<keyword evidence="4 6" id="KW-0067">ATP-binding</keyword>
<evidence type="ECO:0000259" key="7">
    <source>
        <dbReference type="PROSITE" id="PS50011"/>
    </source>
</evidence>
<evidence type="ECO:0000256" key="6">
    <source>
        <dbReference type="PROSITE-ProRule" id="PRU10141"/>
    </source>
</evidence>
<dbReference type="PROSITE" id="PS00107">
    <property type="entry name" value="PROTEIN_KINASE_ATP"/>
    <property type="match status" value="1"/>
</dbReference>
<dbReference type="SMART" id="SM00028">
    <property type="entry name" value="TPR"/>
    <property type="match status" value="6"/>
</dbReference>
<evidence type="ECO:0000256" key="1">
    <source>
        <dbReference type="ARBA" id="ARBA00022679"/>
    </source>
</evidence>
<evidence type="ECO:0000313" key="9">
    <source>
        <dbReference type="Proteomes" id="UP000614811"/>
    </source>
</evidence>
<dbReference type="GO" id="GO:0004674">
    <property type="term" value="F:protein serine/threonine kinase activity"/>
    <property type="evidence" value="ECO:0007669"/>
    <property type="project" value="TreeGrafter"/>
</dbReference>
<dbReference type="CDD" id="cd14014">
    <property type="entry name" value="STKc_PknB_like"/>
    <property type="match status" value="1"/>
</dbReference>
<dbReference type="Gene3D" id="1.10.510.10">
    <property type="entry name" value="Transferase(Phosphotransferase) domain 1"/>
    <property type="match status" value="1"/>
</dbReference>
<dbReference type="PROSITE" id="PS00108">
    <property type="entry name" value="PROTEIN_KINASE_ST"/>
    <property type="match status" value="1"/>
</dbReference>
<dbReference type="InterPro" id="IPR011009">
    <property type="entry name" value="Kinase-like_dom_sf"/>
</dbReference>
<name>A0A918RFF5_9GAMM</name>
<dbReference type="EMBL" id="BMXA01000001">
    <property type="protein sequence ID" value="GGZ96831.1"/>
    <property type="molecule type" value="Genomic_DNA"/>
</dbReference>
<dbReference type="GO" id="GO:0005524">
    <property type="term" value="F:ATP binding"/>
    <property type="evidence" value="ECO:0007669"/>
    <property type="project" value="UniProtKB-UniRule"/>
</dbReference>
<dbReference type="Gene3D" id="1.25.40.10">
    <property type="entry name" value="Tetratricopeptide repeat domain"/>
    <property type="match status" value="1"/>
</dbReference>
<evidence type="ECO:0000256" key="5">
    <source>
        <dbReference type="PROSITE-ProRule" id="PRU00339"/>
    </source>
</evidence>
<keyword evidence="5" id="KW-0802">TPR repeat</keyword>
<sequence length="856" mass="94167">MSDALSHITRLGRYQVLRELGRGGMSVVYLARDSELERDVAIKCVDTSKPATARLVQRLRAEAKLLAQLNSPHIVQLYDVVEQDSMLGLVIEFVGGHTLTQRLQQAPSRAVVLRWLAEVADGLANAHQQGIAHCDLKGDNVLITQHNVAKIADFGIARVKLDDYLAEDGAVRSGSVSGSYFSLSPEQATGQPVDTRSDLFSLAVLIYQALVGRHPFGETANKAALLERIVSSPFTLASDAQSVLGLRLGEVVSNLLSKAPADRLYTASEVAEFLRNAQQPEGQQADDTTQLIPLQPTPSAAPRWKAWLSRGALLAAGFVVGMGIIKYSPLFSGANDTVHFVALDTIEITTDPEFNDELMPLIQSTLQTTAEQAVLSLQDTGLISSREFDAVEGDYRQRATATGATSILNLLADCGRNKCDLKLRKYDGPQMAVTEQRSWPVAVQNLTDIRNTLRAELLALYPAAAQGDSEMAVSEDIYRTYLDVFLDSENGKQAKPEHLITLDKLIARQPFFIPAYDLARRVSQRLNTVTGDGVHLTRLERILAYAPDALNEDPSILAAKIYVKLQQERHDEAEELFAFAQQVVKDKSALINLETDLAYYGNQPQRLLELDRKNSVLRPSAKTFYNLATSEYSFGNYTASMAAVDRALELNSDYSFALSLRGTVAMRQGDLVSAIRDFNQALKSNQSGSNYSNLGVALMLSSDYQGAIDNFKRALEISDQNTTYLLNIADAHKLNQELDLAAQYYDAVIDLTSPPATIKQFRDRAQAFAQNGNHSEAIKTLNAATKKFPDQSDFEYAAAIVYTMSDNQIAAAVAVEEALETGVGKVWFTFPWFKKLCVNESFRRLTQPETEGLCAD</sequence>
<dbReference type="PROSITE" id="PS50005">
    <property type="entry name" value="TPR"/>
    <property type="match status" value="2"/>
</dbReference>
<evidence type="ECO:0000313" key="8">
    <source>
        <dbReference type="EMBL" id="GGZ96831.1"/>
    </source>
</evidence>
<dbReference type="Gene3D" id="3.30.200.20">
    <property type="entry name" value="Phosphorylase Kinase, domain 1"/>
    <property type="match status" value="1"/>
</dbReference>
<dbReference type="InterPro" id="IPR011990">
    <property type="entry name" value="TPR-like_helical_dom_sf"/>
</dbReference>
<protein>
    <recommendedName>
        <fullName evidence="7">Protein kinase domain-containing protein</fullName>
    </recommendedName>
</protein>
<evidence type="ECO:0000256" key="2">
    <source>
        <dbReference type="ARBA" id="ARBA00022741"/>
    </source>
</evidence>
<keyword evidence="9" id="KW-1185">Reference proteome</keyword>
<reference evidence="8" key="1">
    <citation type="journal article" date="2014" name="Int. J. Syst. Evol. Microbiol.">
        <title>Complete genome sequence of Corynebacterium casei LMG S-19264T (=DSM 44701T), isolated from a smear-ripened cheese.</title>
        <authorList>
            <consortium name="US DOE Joint Genome Institute (JGI-PGF)"/>
            <person name="Walter F."/>
            <person name="Albersmeier A."/>
            <person name="Kalinowski J."/>
            <person name="Ruckert C."/>
        </authorList>
    </citation>
    <scope>NUCLEOTIDE SEQUENCE</scope>
    <source>
        <strain evidence="8">KCTC 12711</strain>
    </source>
</reference>
<organism evidence="8 9">
    <name type="scientific">Arenicella chitinivorans</name>
    <dbReference type="NCBI Taxonomy" id="1329800"/>
    <lineage>
        <taxon>Bacteria</taxon>
        <taxon>Pseudomonadati</taxon>
        <taxon>Pseudomonadota</taxon>
        <taxon>Gammaproteobacteria</taxon>
        <taxon>Arenicellales</taxon>
        <taxon>Arenicellaceae</taxon>
        <taxon>Arenicella</taxon>
    </lineage>
</organism>
<dbReference type="SUPFAM" id="SSF48452">
    <property type="entry name" value="TPR-like"/>
    <property type="match status" value="1"/>
</dbReference>
<gene>
    <name evidence="8" type="ORF">GCM10008090_01340</name>
</gene>
<dbReference type="Pfam" id="PF00069">
    <property type="entry name" value="Pkinase"/>
    <property type="match status" value="1"/>
</dbReference>
<dbReference type="InterPro" id="IPR017441">
    <property type="entry name" value="Protein_kinase_ATP_BS"/>
</dbReference>
<dbReference type="AlphaFoldDB" id="A0A918RFF5"/>
<evidence type="ECO:0000256" key="4">
    <source>
        <dbReference type="ARBA" id="ARBA00022840"/>
    </source>
</evidence>
<feature type="binding site" evidence="6">
    <location>
        <position position="43"/>
    </location>
    <ligand>
        <name>ATP</name>
        <dbReference type="ChEBI" id="CHEBI:30616"/>
    </ligand>
</feature>
<feature type="domain" description="Protein kinase" evidence="7">
    <location>
        <begin position="14"/>
        <end position="274"/>
    </location>
</feature>
<accession>A0A918RFF5</accession>
<dbReference type="SMART" id="SM00220">
    <property type="entry name" value="S_TKc"/>
    <property type="match status" value="1"/>
</dbReference>
<dbReference type="InterPro" id="IPR000719">
    <property type="entry name" value="Prot_kinase_dom"/>
</dbReference>
<dbReference type="InterPro" id="IPR008271">
    <property type="entry name" value="Ser/Thr_kinase_AS"/>
</dbReference>
<reference evidence="8" key="2">
    <citation type="submission" date="2020-09" db="EMBL/GenBank/DDBJ databases">
        <authorList>
            <person name="Sun Q."/>
            <person name="Kim S."/>
        </authorList>
    </citation>
    <scope>NUCLEOTIDE SEQUENCE</scope>
    <source>
        <strain evidence="8">KCTC 12711</strain>
    </source>
</reference>
<dbReference type="SUPFAM" id="SSF56112">
    <property type="entry name" value="Protein kinase-like (PK-like)"/>
    <property type="match status" value="1"/>
</dbReference>
<dbReference type="InterPro" id="IPR019734">
    <property type="entry name" value="TPR_rpt"/>
</dbReference>
<feature type="repeat" description="TPR" evidence="5">
    <location>
        <begin position="621"/>
        <end position="654"/>
    </location>
</feature>
<proteinExistence type="predicted"/>
<feature type="repeat" description="TPR" evidence="5">
    <location>
        <begin position="688"/>
        <end position="721"/>
    </location>
</feature>
<keyword evidence="2 6" id="KW-0547">Nucleotide-binding</keyword>
<dbReference type="Proteomes" id="UP000614811">
    <property type="component" value="Unassembled WGS sequence"/>
</dbReference>
<dbReference type="Pfam" id="PF13432">
    <property type="entry name" value="TPR_16"/>
    <property type="match status" value="3"/>
</dbReference>
<keyword evidence="3" id="KW-0418">Kinase</keyword>
<keyword evidence="1" id="KW-0808">Transferase</keyword>
<comment type="caution">
    <text evidence="8">The sequence shown here is derived from an EMBL/GenBank/DDBJ whole genome shotgun (WGS) entry which is preliminary data.</text>
</comment>
<evidence type="ECO:0000256" key="3">
    <source>
        <dbReference type="ARBA" id="ARBA00022777"/>
    </source>
</evidence>
<dbReference type="PANTHER" id="PTHR43289">
    <property type="entry name" value="MITOGEN-ACTIVATED PROTEIN KINASE KINASE KINASE 20-RELATED"/>
    <property type="match status" value="1"/>
</dbReference>
<dbReference type="PROSITE" id="PS50011">
    <property type="entry name" value="PROTEIN_KINASE_DOM"/>
    <property type="match status" value="1"/>
</dbReference>
<dbReference type="PANTHER" id="PTHR43289:SF6">
    <property type="entry name" value="SERINE_THREONINE-PROTEIN KINASE NEKL-3"/>
    <property type="match status" value="1"/>
</dbReference>
<dbReference type="RefSeq" id="WP_189398082.1">
    <property type="nucleotide sequence ID" value="NZ_BMXA01000001.1"/>
</dbReference>